<dbReference type="CDD" id="cd03057">
    <property type="entry name" value="GST_N_Beta"/>
    <property type="match status" value="1"/>
</dbReference>
<gene>
    <name evidence="5" type="ORF">EHS24_001901</name>
</gene>
<dbReference type="InterPro" id="IPR004046">
    <property type="entry name" value="GST_C"/>
</dbReference>
<dbReference type="Pfam" id="PF00043">
    <property type="entry name" value="GST_C"/>
    <property type="match status" value="1"/>
</dbReference>
<reference evidence="5 6" key="1">
    <citation type="submission" date="2018-11" db="EMBL/GenBank/DDBJ databases">
        <title>Genome sequence of Apiotrichum porosum DSM 27194.</title>
        <authorList>
            <person name="Aliyu H."/>
            <person name="Gorte O."/>
            <person name="Ochsenreither K."/>
        </authorList>
    </citation>
    <scope>NUCLEOTIDE SEQUENCE [LARGE SCALE GENOMIC DNA]</scope>
    <source>
        <strain evidence="5 6">DSM 27194</strain>
    </source>
</reference>
<dbReference type="InterPro" id="IPR036282">
    <property type="entry name" value="Glutathione-S-Trfase_C_sf"/>
</dbReference>
<accession>A0A427XJQ1</accession>
<dbReference type="Pfam" id="PF02798">
    <property type="entry name" value="GST_N"/>
    <property type="match status" value="1"/>
</dbReference>
<dbReference type="SFLD" id="SFLDG00358">
    <property type="entry name" value="Main_(cytGST)"/>
    <property type="match status" value="1"/>
</dbReference>
<evidence type="ECO:0000256" key="1">
    <source>
        <dbReference type="ARBA" id="ARBA00007409"/>
    </source>
</evidence>
<dbReference type="RefSeq" id="XP_028474124.1">
    <property type="nucleotide sequence ID" value="XM_028617661.1"/>
</dbReference>
<dbReference type="OrthoDB" id="249703at2759"/>
<organism evidence="5 6">
    <name type="scientific">Apiotrichum porosum</name>
    <dbReference type="NCBI Taxonomy" id="105984"/>
    <lineage>
        <taxon>Eukaryota</taxon>
        <taxon>Fungi</taxon>
        <taxon>Dikarya</taxon>
        <taxon>Basidiomycota</taxon>
        <taxon>Agaricomycotina</taxon>
        <taxon>Tremellomycetes</taxon>
        <taxon>Trichosporonales</taxon>
        <taxon>Trichosporonaceae</taxon>
        <taxon>Apiotrichum</taxon>
    </lineage>
</organism>
<dbReference type="PANTHER" id="PTHR44051">
    <property type="entry name" value="GLUTATHIONE S-TRANSFERASE-RELATED"/>
    <property type="match status" value="1"/>
</dbReference>
<comment type="similarity">
    <text evidence="1 2">Belongs to the GST superfamily.</text>
</comment>
<evidence type="ECO:0008006" key="7">
    <source>
        <dbReference type="Google" id="ProtNLM"/>
    </source>
</evidence>
<dbReference type="PROSITE" id="PS50404">
    <property type="entry name" value="GST_NTER"/>
    <property type="match status" value="1"/>
</dbReference>
<dbReference type="InterPro" id="IPR036249">
    <property type="entry name" value="Thioredoxin-like_sf"/>
</dbReference>
<dbReference type="PANTHER" id="PTHR44051:SF21">
    <property type="entry name" value="GLUTATHIONE S-TRANSFERASE FAMILY PROTEIN"/>
    <property type="match status" value="1"/>
</dbReference>
<dbReference type="GeneID" id="39586444"/>
<keyword evidence="6" id="KW-1185">Reference proteome</keyword>
<dbReference type="PROSITE" id="PS50405">
    <property type="entry name" value="GST_CTER"/>
    <property type="match status" value="1"/>
</dbReference>
<name>A0A427XJQ1_9TREE</name>
<dbReference type="SFLD" id="SFLDG01150">
    <property type="entry name" value="Main.1:_Beta-like"/>
    <property type="match status" value="1"/>
</dbReference>
<comment type="caution">
    <text evidence="5">The sequence shown here is derived from an EMBL/GenBank/DDBJ whole genome shotgun (WGS) entry which is preliminary data.</text>
</comment>
<dbReference type="Proteomes" id="UP000279236">
    <property type="component" value="Unassembled WGS sequence"/>
</dbReference>
<feature type="domain" description="GST N-terminal" evidence="3">
    <location>
        <begin position="2"/>
        <end position="87"/>
    </location>
</feature>
<proteinExistence type="inferred from homology"/>
<protein>
    <recommendedName>
        <fullName evidence="7">GST N-terminal domain-containing protein</fullName>
    </recommendedName>
</protein>
<evidence type="ECO:0000313" key="5">
    <source>
        <dbReference type="EMBL" id="RSH78977.1"/>
    </source>
</evidence>
<dbReference type="InterPro" id="IPR040079">
    <property type="entry name" value="Glutathione_S-Trfase"/>
</dbReference>
<dbReference type="InterPro" id="IPR004045">
    <property type="entry name" value="Glutathione_S-Trfase_N"/>
</dbReference>
<evidence type="ECO:0000259" key="3">
    <source>
        <dbReference type="PROSITE" id="PS50404"/>
    </source>
</evidence>
<dbReference type="SUPFAM" id="SSF52833">
    <property type="entry name" value="Thioredoxin-like"/>
    <property type="match status" value="1"/>
</dbReference>
<dbReference type="InterPro" id="IPR010987">
    <property type="entry name" value="Glutathione-S-Trfase_C-like"/>
</dbReference>
<dbReference type="SFLD" id="SFLDS00019">
    <property type="entry name" value="Glutathione_Transferase_(cytos"/>
    <property type="match status" value="1"/>
</dbReference>
<feature type="domain" description="GST C-terminal" evidence="4">
    <location>
        <begin position="93"/>
        <end position="221"/>
    </location>
</feature>
<evidence type="ECO:0000256" key="2">
    <source>
        <dbReference type="RuleBase" id="RU003494"/>
    </source>
</evidence>
<dbReference type="Gene3D" id="3.40.30.10">
    <property type="entry name" value="Glutaredoxin"/>
    <property type="match status" value="1"/>
</dbReference>
<sequence length="232" mass="26032">MAPTYTLYGWGNTASTGIHWILAELAASSEVTYEFVDVDLPHKQQKEAAYLDINPKGRVPTLIVDGKPVTETGAIGLLLSELHPKSGLAPAPGTPSRAKFLETHTYVVNSLLPALRDWMYADKDQTNPEYAHGIRLLTLQRLNSIYALLDAQLAQSKYLVSDDEPTEVDFIMTATLSWDGFIDILSGQHPNLKKYTETMRSRPAWKYIEKKEGIVLKVQPWEEQYLTIKGNL</sequence>
<dbReference type="SUPFAM" id="SSF47616">
    <property type="entry name" value="GST C-terminal domain-like"/>
    <property type="match status" value="1"/>
</dbReference>
<dbReference type="Gene3D" id="1.20.1050.10">
    <property type="match status" value="1"/>
</dbReference>
<dbReference type="STRING" id="105984.A0A427XJQ1"/>
<evidence type="ECO:0000259" key="4">
    <source>
        <dbReference type="PROSITE" id="PS50405"/>
    </source>
</evidence>
<dbReference type="EMBL" id="RSCE01000011">
    <property type="protein sequence ID" value="RSH78977.1"/>
    <property type="molecule type" value="Genomic_DNA"/>
</dbReference>
<evidence type="ECO:0000313" key="6">
    <source>
        <dbReference type="Proteomes" id="UP000279236"/>
    </source>
</evidence>
<dbReference type="AlphaFoldDB" id="A0A427XJQ1"/>